<sequence>MKSLMRFHRWIGRGLAAMLLVGALTGAGMQWLRPLPTSTSAVAAIPSIEVQAGALDQGLATLRASRPELQWNLVQLGQPTLHVQLDDARGRRWQARLAAADGRLLGLDAEEALLSTWLERLHLWQWLGPAGSWLTGLVASLAFCSVAVGLRLWWRLRRTRPPQLRRRWHRRTGIVVVLPLALLFGTAAMLSWPGAVRALIVGLGGQAPLAPPVAPAKSDLPRVSAGQALLAAARALPAASPQRLYRQAPGLLRLRLRGEEWHPYGLSQVYVAEQGGAVLAVRDERQLPLSERYLNVVFSLHSGAVPPWGGPATALLMRMAWTALALALVAMLLTGLPWRKRKQPV</sequence>
<keyword evidence="1" id="KW-0472">Membrane</keyword>
<evidence type="ECO:0000313" key="3">
    <source>
        <dbReference type="Proteomes" id="UP001201463"/>
    </source>
</evidence>
<proteinExistence type="predicted"/>
<comment type="caution">
    <text evidence="2">The sequence shown here is derived from an EMBL/GenBank/DDBJ whole genome shotgun (WGS) entry which is preliminary data.</text>
</comment>
<keyword evidence="1" id="KW-1133">Transmembrane helix</keyword>
<dbReference type="EMBL" id="JAJTWT010000019">
    <property type="protein sequence ID" value="MCE4540601.1"/>
    <property type="molecule type" value="Genomic_DNA"/>
</dbReference>
<feature type="transmembrane region" description="Helical" evidence="1">
    <location>
        <begin position="174"/>
        <end position="192"/>
    </location>
</feature>
<keyword evidence="1" id="KW-0812">Transmembrane</keyword>
<protein>
    <submittedName>
        <fullName evidence="2">PepSY domain-containing protein</fullName>
    </submittedName>
</protein>
<dbReference type="InterPro" id="IPR005625">
    <property type="entry name" value="PepSY-ass_TM"/>
</dbReference>
<dbReference type="PANTHER" id="PTHR34219">
    <property type="entry name" value="IRON-REGULATED INNER MEMBRANE PROTEIN-RELATED"/>
    <property type="match status" value="1"/>
</dbReference>
<organism evidence="2 3">
    <name type="scientific">Pelomonas caseinilytica</name>
    <dbReference type="NCBI Taxonomy" id="2906763"/>
    <lineage>
        <taxon>Bacteria</taxon>
        <taxon>Pseudomonadati</taxon>
        <taxon>Pseudomonadota</taxon>
        <taxon>Betaproteobacteria</taxon>
        <taxon>Burkholderiales</taxon>
        <taxon>Sphaerotilaceae</taxon>
        <taxon>Roseateles</taxon>
    </lineage>
</organism>
<evidence type="ECO:0000313" key="2">
    <source>
        <dbReference type="EMBL" id="MCE4540601.1"/>
    </source>
</evidence>
<dbReference type="Pfam" id="PF03929">
    <property type="entry name" value="PepSY_TM"/>
    <property type="match status" value="1"/>
</dbReference>
<dbReference type="RefSeq" id="WP_233395131.1">
    <property type="nucleotide sequence ID" value="NZ_JAJTWT010000019.1"/>
</dbReference>
<feature type="transmembrane region" description="Helical" evidence="1">
    <location>
        <begin position="315"/>
        <end position="336"/>
    </location>
</feature>
<gene>
    <name evidence="2" type="ORF">LXT12_25505</name>
</gene>
<dbReference type="Proteomes" id="UP001201463">
    <property type="component" value="Unassembled WGS sequence"/>
</dbReference>
<feature type="transmembrane region" description="Helical" evidence="1">
    <location>
        <begin position="133"/>
        <end position="154"/>
    </location>
</feature>
<dbReference type="PANTHER" id="PTHR34219:SF3">
    <property type="entry name" value="BLL7967 PROTEIN"/>
    <property type="match status" value="1"/>
</dbReference>
<name>A0ABS8XP55_9BURK</name>
<keyword evidence="3" id="KW-1185">Reference proteome</keyword>
<reference evidence="2 3" key="1">
    <citation type="submission" date="2021-12" db="EMBL/GenBank/DDBJ databases">
        <title>Genome seq of p7.</title>
        <authorList>
            <person name="Seo T."/>
        </authorList>
    </citation>
    <scope>NUCLEOTIDE SEQUENCE [LARGE SCALE GENOMIC DNA]</scope>
    <source>
        <strain evidence="2 3">P7</strain>
    </source>
</reference>
<accession>A0ABS8XP55</accession>
<evidence type="ECO:0000256" key="1">
    <source>
        <dbReference type="SAM" id="Phobius"/>
    </source>
</evidence>